<feature type="compositionally biased region" description="Polar residues" evidence="1">
    <location>
        <begin position="29"/>
        <end position="42"/>
    </location>
</feature>
<evidence type="ECO:0000313" key="5">
    <source>
        <dbReference type="Proteomes" id="UP000561077"/>
    </source>
</evidence>
<feature type="region of interest" description="Disordered" evidence="1">
    <location>
        <begin position="1"/>
        <end position="42"/>
    </location>
</feature>
<evidence type="ECO:0000313" key="2">
    <source>
        <dbReference type="EMBL" id="MBB2164691.1"/>
    </source>
</evidence>
<reference evidence="4 5" key="1">
    <citation type="submission" date="2020-04" db="EMBL/GenBank/DDBJ databases">
        <title>Description of novel Gluconacetobacter.</title>
        <authorList>
            <person name="Sombolestani A."/>
        </authorList>
    </citation>
    <scope>NUCLEOTIDE SEQUENCE [LARGE SCALE GENOMIC DNA]</scope>
    <source>
        <strain evidence="3 4">LMG 1728</strain>
        <strain evidence="2 5">LMG 1731</strain>
    </source>
</reference>
<name>A0A7W4IKT6_9PROT</name>
<dbReference type="Proteomes" id="UP000561077">
    <property type="component" value="Unassembled WGS sequence"/>
</dbReference>
<evidence type="ECO:0000313" key="3">
    <source>
        <dbReference type="EMBL" id="MBB2193827.1"/>
    </source>
</evidence>
<dbReference type="EMBL" id="JABEQN010000009">
    <property type="protein sequence ID" value="MBB2193827.1"/>
    <property type="molecule type" value="Genomic_DNA"/>
</dbReference>
<keyword evidence="4" id="KW-1185">Reference proteome</keyword>
<evidence type="ECO:0000256" key="1">
    <source>
        <dbReference type="SAM" id="MobiDB-lite"/>
    </source>
</evidence>
<evidence type="ECO:0000313" key="4">
    <source>
        <dbReference type="Proteomes" id="UP000540490"/>
    </source>
</evidence>
<dbReference type="RefSeq" id="WP_182973793.1">
    <property type="nucleotide sequence ID" value="NZ_JABEQN010000009.1"/>
</dbReference>
<comment type="caution">
    <text evidence="2">The sequence shown here is derived from an EMBL/GenBank/DDBJ whole genome shotgun (WGS) entry which is preliminary data.</text>
</comment>
<gene>
    <name evidence="3" type="ORF">HLH25_09250</name>
    <name evidence="2" type="ORF">HLH26_09070</name>
</gene>
<feature type="region of interest" description="Disordered" evidence="1">
    <location>
        <begin position="114"/>
        <end position="155"/>
    </location>
</feature>
<dbReference type="AlphaFoldDB" id="A0A7W4IKT6"/>
<dbReference type="Proteomes" id="UP000540490">
    <property type="component" value="Unassembled WGS sequence"/>
</dbReference>
<feature type="compositionally biased region" description="Polar residues" evidence="1">
    <location>
        <begin position="121"/>
        <end position="146"/>
    </location>
</feature>
<sequence length="155" mass="17298">MHDGSDKSEAPCPFRSHSARSVTRKRAIDNSSSRASPKNTACRSYRNSAVITLSCPPSQHFPTEHDAAAKDAFFILKEATIPHDEHYWKDRNRSLPFLKEKKPEGFYSVREHPMLPAQGSPAEQSFFYSPLSSQVPRPQPDSTTGKTVDRAPVTA</sequence>
<proteinExistence type="predicted"/>
<accession>A0A7W4IKT6</accession>
<organism evidence="2 5">
    <name type="scientific">Gluconacetobacter dulcium</name>
    <dbReference type="NCBI Taxonomy" id="2729096"/>
    <lineage>
        <taxon>Bacteria</taxon>
        <taxon>Pseudomonadati</taxon>
        <taxon>Pseudomonadota</taxon>
        <taxon>Alphaproteobacteria</taxon>
        <taxon>Acetobacterales</taxon>
        <taxon>Acetobacteraceae</taxon>
        <taxon>Gluconacetobacter</taxon>
    </lineage>
</organism>
<dbReference type="EMBL" id="JABEQO010000009">
    <property type="protein sequence ID" value="MBB2164691.1"/>
    <property type="molecule type" value="Genomic_DNA"/>
</dbReference>
<protein>
    <submittedName>
        <fullName evidence="2">Uncharacterized protein</fullName>
    </submittedName>
</protein>